<evidence type="ECO:0000256" key="1">
    <source>
        <dbReference type="SAM" id="SignalP"/>
    </source>
</evidence>
<evidence type="ECO:0008006" key="6">
    <source>
        <dbReference type="Google" id="ProtNLM"/>
    </source>
</evidence>
<dbReference type="CDD" id="cd06222">
    <property type="entry name" value="RNase_H_like"/>
    <property type="match status" value="1"/>
</dbReference>
<dbReference type="Gene3D" id="3.30.420.10">
    <property type="entry name" value="Ribonuclease H-like superfamily/Ribonuclease H"/>
    <property type="match status" value="1"/>
</dbReference>
<dbReference type="GO" id="GO:0004523">
    <property type="term" value="F:RNA-DNA hybrid ribonuclease activity"/>
    <property type="evidence" value="ECO:0007669"/>
    <property type="project" value="InterPro"/>
</dbReference>
<dbReference type="PANTHER" id="PTHR33116:SF86">
    <property type="entry name" value="REVERSE TRANSCRIPTASE DOMAIN-CONTAINING PROTEIN"/>
    <property type="match status" value="1"/>
</dbReference>
<keyword evidence="1" id="KW-0732">Signal</keyword>
<feature type="domain" description="RNase H type-1" evidence="2">
    <location>
        <begin position="530"/>
        <end position="606"/>
    </location>
</feature>
<protein>
    <recommendedName>
        <fullName evidence="6">Reverse transcriptase domain-containing protein</fullName>
    </recommendedName>
</protein>
<sequence length="610" mass="68741">MSGMKHQISVSLYLFILGQEVLSRLLDQELRNQNICGIKASPNGPVITHVMYADDIVLFSKASPKDAHNIVKVLDKYCSWSGQCINNKKSGIIFSKHTSIQHRRAIKDILQVKELKKDSGYLGAPLFLSRAPSSDFAYLQEKLEAKLMGWRICDKLDSITRRFWWKPKESEGKFLAWRSWDKLCFPKRVGGLGFKKAKDINNALLAKLAWMIASKRDNLCMQILRARYKAVEKAKHIVIKGACFAIGDGSLVDVWQDPWVPWIHGFIPSPRDEAVPHLPMKVSQLINNELHCWKAELICQVFDKPSAQAILAIPIPLTPKADELVWVLDPKGVFSVKSAYIAANPQFSLPVSPTVKWKNLWSLERLKMFLWRLCVNALPTRDNLIKRMNIDDTSCVLCNESEENPCHLFLRCPVAKALWFSACWGFKAEEVNAVSTEDVVNLVLNPPNALCNSWKQWKVSLTMASTLEEIWYLRNSVLHSKSPVELHVSVQLIQRRCQEFMATCPISLTQPVTHDLTHWAPPSPGCIKLNVDAALSNSKAAVAVVARDCSGSVCGVWAKTISICSPLQAEAEAILWAVQIAVKEGWSYVYIEGDSKTCMDYLSHLKSDME</sequence>
<reference evidence="4 5" key="1">
    <citation type="submission" date="2024-01" db="EMBL/GenBank/DDBJ databases">
        <title>A telomere-to-telomere, gap-free genome of sweet tea (Lithocarpus litseifolius).</title>
        <authorList>
            <person name="Zhou J."/>
        </authorList>
    </citation>
    <scope>NUCLEOTIDE SEQUENCE [LARGE SCALE GENOMIC DNA]</scope>
    <source>
        <strain evidence="4">Zhou-2022a</strain>
        <tissue evidence="4">Leaf</tissue>
    </source>
</reference>
<dbReference type="SUPFAM" id="SSF53098">
    <property type="entry name" value="Ribonuclease H-like"/>
    <property type="match status" value="1"/>
</dbReference>
<keyword evidence="5" id="KW-1185">Reference proteome</keyword>
<evidence type="ECO:0000313" key="5">
    <source>
        <dbReference type="Proteomes" id="UP001459277"/>
    </source>
</evidence>
<gene>
    <name evidence="4" type="ORF">SO802_027465</name>
</gene>
<feature type="chain" id="PRO_5043509009" description="Reverse transcriptase domain-containing protein" evidence="1">
    <location>
        <begin position="24"/>
        <end position="610"/>
    </location>
</feature>
<accession>A0AAW2C2F9</accession>
<dbReference type="PANTHER" id="PTHR33116">
    <property type="entry name" value="REVERSE TRANSCRIPTASE ZINC-BINDING DOMAIN-CONTAINING PROTEIN-RELATED-RELATED"/>
    <property type="match status" value="1"/>
</dbReference>
<dbReference type="Pfam" id="PF13456">
    <property type="entry name" value="RVT_3"/>
    <property type="match status" value="1"/>
</dbReference>
<evidence type="ECO:0000259" key="3">
    <source>
        <dbReference type="Pfam" id="PF13966"/>
    </source>
</evidence>
<dbReference type="Proteomes" id="UP001459277">
    <property type="component" value="Unassembled WGS sequence"/>
</dbReference>
<proteinExistence type="predicted"/>
<feature type="domain" description="Reverse transcriptase zinc-binding" evidence="3">
    <location>
        <begin position="334"/>
        <end position="419"/>
    </location>
</feature>
<dbReference type="InterPro" id="IPR012337">
    <property type="entry name" value="RNaseH-like_sf"/>
</dbReference>
<name>A0AAW2C2F9_9ROSI</name>
<evidence type="ECO:0000313" key="4">
    <source>
        <dbReference type="EMBL" id="KAK9992480.1"/>
    </source>
</evidence>
<dbReference type="InterPro" id="IPR044730">
    <property type="entry name" value="RNase_H-like_dom_plant"/>
</dbReference>
<dbReference type="Pfam" id="PF13966">
    <property type="entry name" value="zf-RVT"/>
    <property type="match status" value="1"/>
</dbReference>
<feature type="signal peptide" evidence="1">
    <location>
        <begin position="1"/>
        <end position="23"/>
    </location>
</feature>
<dbReference type="InterPro" id="IPR026960">
    <property type="entry name" value="RVT-Znf"/>
</dbReference>
<dbReference type="InterPro" id="IPR002156">
    <property type="entry name" value="RNaseH_domain"/>
</dbReference>
<comment type="caution">
    <text evidence="4">The sequence shown here is derived from an EMBL/GenBank/DDBJ whole genome shotgun (WGS) entry which is preliminary data.</text>
</comment>
<dbReference type="GO" id="GO:0003676">
    <property type="term" value="F:nucleic acid binding"/>
    <property type="evidence" value="ECO:0007669"/>
    <property type="project" value="InterPro"/>
</dbReference>
<dbReference type="AlphaFoldDB" id="A0AAW2C2F9"/>
<evidence type="ECO:0000259" key="2">
    <source>
        <dbReference type="Pfam" id="PF13456"/>
    </source>
</evidence>
<dbReference type="EMBL" id="JAZDWU010000009">
    <property type="protein sequence ID" value="KAK9992480.1"/>
    <property type="molecule type" value="Genomic_DNA"/>
</dbReference>
<organism evidence="4 5">
    <name type="scientific">Lithocarpus litseifolius</name>
    <dbReference type="NCBI Taxonomy" id="425828"/>
    <lineage>
        <taxon>Eukaryota</taxon>
        <taxon>Viridiplantae</taxon>
        <taxon>Streptophyta</taxon>
        <taxon>Embryophyta</taxon>
        <taxon>Tracheophyta</taxon>
        <taxon>Spermatophyta</taxon>
        <taxon>Magnoliopsida</taxon>
        <taxon>eudicotyledons</taxon>
        <taxon>Gunneridae</taxon>
        <taxon>Pentapetalae</taxon>
        <taxon>rosids</taxon>
        <taxon>fabids</taxon>
        <taxon>Fagales</taxon>
        <taxon>Fagaceae</taxon>
        <taxon>Lithocarpus</taxon>
    </lineage>
</organism>
<dbReference type="InterPro" id="IPR036397">
    <property type="entry name" value="RNaseH_sf"/>
</dbReference>